<gene>
    <name evidence="10" type="ORF">P8C59_008728</name>
</gene>
<protein>
    <recommendedName>
        <fullName evidence="9">Copper-fist domain-containing protein</fullName>
    </recommendedName>
</protein>
<dbReference type="PRINTS" id="PR00617">
    <property type="entry name" value="COPPERFIST"/>
</dbReference>
<dbReference type="Gene3D" id="3.90.430.10">
    <property type="entry name" value="Copper fist DNA-binding domain"/>
    <property type="match status" value="1"/>
</dbReference>
<dbReference type="PROSITE" id="PS50073">
    <property type="entry name" value="COPPER_FIST_2"/>
    <property type="match status" value="1"/>
</dbReference>
<dbReference type="SMART" id="SM01090">
    <property type="entry name" value="Copper-fist"/>
    <property type="match status" value="1"/>
</dbReference>
<feature type="compositionally biased region" description="Low complexity" evidence="8">
    <location>
        <begin position="574"/>
        <end position="587"/>
    </location>
</feature>
<dbReference type="PANTHER" id="PTHR34117">
    <property type="entry name" value="STYLE CELL-CYCLE INHIBITOR 1"/>
    <property type="match status" value="1"/>
</dbReference>
<evidence type="ECO:0000256" key="1">
    <source>
        <dbReference type="ARBA" id="ARBA00004123"/>
    </source>
</evidence>
<dbReference type="InterPro" id="IPR001083">
    <property type="entry name" value="Cu_fist_DNA-bd_dom"/>
</dbReference>
<evidence type="ECO:0000259" key="9">
    <source>
        <dbReference type="PROSITE" id="PS50073"/>
    </source>
</evidence>
<dbReference type="InterPro" id="IPR036395">
    <property type="entry name" value="Cu_fist_DNA-bd_dom_sf"/>
</dbReference>
<evidence type="ECO:0000313" key="10">
    <source>
        <dbReference type="EMBL" id="KAK2074527.1"/>
    </source>
</evidence>
<evidence type="ECO:0000256" key="8">
    <source>
        <dbReference type="SAM" id="MobiDB-lite"/>
    </source>
</evidence>
<dbReference type="GO" id="GO:0003677">
    <property type="term" value="F:DNA binding"/>
    <property type="evidence" value="ECO:0007669"/>
    <property type="project" value="InterPro"/>
</dbReference>
<reference evidence="10" key="1">
    <citation type="journal article" date="2023" name="Mol. Plant Microbe Interact.">
        <title>Elucidating the Obligate Nature and Biological Capacity of an Invasive Fungal Corn Pathogen.</title>
        <authorList>
            <person name="MacCready J.S."/>
            <person name="Roggenkamp E.M."/>
            <person name="Gdanetz K."/>
            <person name="Chilvers M.I."/>
        </authorList>
    </citation>
    <scope>NUCLEOTIDE SEQUENCE</scope>
    <source>
        <strain evidence="10">PM02</strain>
    </source>
</reference>
<evidence type="ECO:0000256" key="4">
    <source>
        <dbReference type="ARBA" id="ARBA00023008"/>
    </source>
</evidence>
<keyword evidence="3" id="KW-0862">Zinc</keyword>
<dbReference type="EMBL" id="JAQQPM010000008">
    <property type="protein sequence ID" value="KAK2074527.1"/>
    <property type="molecule type" value="Genomic_DNA"/>
</dbReference>
<dbReference type="AlphaFoldDB" id="A0AAD9ICS5"/>
<evidence type="ECO:0000256" key="2">
    <source>
        <dbReference type="ARBA" id="ARBA00022723"/>
    </source>
</evidence>
<comment type="caution">
    <text evidence="10">The sequence shown here is derived from an EMBL/GenBank/DDBJ whole genome shotgun (WGS) entry which is preliminary data.</text>
</comment>
<keyword evidence="7" id="KW-0539">Nucleus</keyword>
<feature type="compositionally biased region" description="Basic and acidic residues" evidence="8">
    <location>
        <begin position="661"/>
        <end position="690"/>
    </location>
</feature>
<dbReference type="SUPFAM" id="SSF57879">
    <property type="entry name" value="Zinc domain conserved in yeast copper-regulated transcription factors"/>
    <property type="match status" value="1"/>
</dbReference>
<feature type="compositionally biased region" description="Basic and acidic residues" evidence="8">
    <location>
        <begin position="225"/>
        <end position="234"/>
    </location>
</feature>
<feature type="region of interest" description="Disordered" evidence="8">
    <location>
        <begin position="328"/>
        <end position="410"/>
    </location>
</feature>
<dbReference type="Proteomes" id="UP001217918">
    <property type="component" value="Unassembled WGS sequence"/>
</dbReference>
<dbReference type="GO" id="GO:0005507">
    <property type="term" value="F:copper ion binding"/>
    <property type="evidence" value="ECO:0007669"/>
    <property type="project" value="InterPro"/>
</dbReference>
<organism evidence="10 11">
    <name type="scientific">Phyllachora maydis</name>
    <dbReference type="NCBI Taxonomy" id="1825666"/>
    <lineage>
        <taxon>Eukaryota</taxon>
        <taxon>Fungi</taxon>
        <taxon>Dikarya</taxon>
        <taxon>Ascomycota</taxon>
        <taxon>Pezizomycotina</taxon>
        <taxon>Sordariomycetes</taxon>
        <taxon>Sordariomycetidae</taxon>
        <taxon>Phyllachorales</taxon>
        <taxon>Phyllachoraceae</taxon>
        <taxon>Phyllachora</taxon>
    </lineage>
</organism>
<dbReference type="PROSITE" id="PS01119">
    <property type="entry name" value="COPPER_FIST_1"/>
    <property type="match status" value="1"/>
</dbReference>
<dbReference type="PANTHER" id="PTHR34117:SF1">
    <property type="entry name" value="STYLE CELL-CYCLE INHIBITOR 1"/>
    <property type="match status" value="1"/>
</dbReference>
<dbReference type="Pfam" id="PF00649">
    <property type="entry name" value="Copper-fist"/>
    <property type="match status" value="1"/>
</dbReference>
<feature type="compositionally biased region" description="Pro residues" evidence="8">
    <location>
        <begin position="390"/>
        <end position="399"/>
    </location>
</feature>
<keyword evidence="6" id="KW-0804">Transcription</keyword>
<feature type="region of interest" description="Disordered" evidence="8">
    <location>
        <begin position="661"/>
        <end position="706"/>
    </location>
</feature>
<dbReference type="SMART" id="SM00412">
    <property type="entry name" value="Cu_FIST"/>
    <property type="match status" value="1"/>
</dbReference>
<keyword evidence="2" id="KW-0479">Metal-binding</keyword>
<dbReference type="InterPro" id="IPR044688">
    <property type="entry name" value="SCI-1-like"/>
</dbReference>
<feature type="region of interest" description="Disordered" evidence="8">
    <location>
        <begin position="548"/>
        <end position="621"/>
    </location>
</feature>
<dbReference type="FunFam" id="3.90.430.10:FF:000001">
    <property type="entry name" value="Copper fist DNA-binding protein"/>
    <property type="match status" value="1"/>
</dbReference>
<evidence type="ECO:0000256" key="6">
    <source>
        <dbReference type="ARBA" id="ARBA00023163"/>
    </source>
</evidence>
<proteinExistence type="predicted"/>
<evidence type="ECO:0000256" key="7">
    <source>
        <dbReference type="ARBA" id="ARBA00023242"/>
    </source>
</evidence>
<feature type="compositionally biased region" description="Gly residues" evidence="8">
    <location>
        <begin position="691"/>
        <end position="706"/>
    </location>
</feature>
<keyword evidence="5" id="KW-0805">Transcription regulation</keyword>
<accession>A0AAD9ICS5</accession>
<dbReference type="GO" id="GO:0003700">
    <property type="term" value="F:DNA-binding transcription factor activity"/>
    <property type="evidence" value="ECO:0007669"/>
    <property type="project" value="InterPro"/>
</dbReference>
<evidence type="ECO:0000313" key="11">
    <source>
        <dbReference type="Proteomes" id="UP001217918"/>
    </source>
</evidence>
<feature type="region of interest" description="Disordered" evidence="8">
    <location>
        <begin position="222"/>
        <end position="243"/>
    </location>
</feature>
<name>A0AAD9ICS5_9PEZI</name>
<evidence type="ECO:0000256" key="5">
    <source>
        <dbReference type="ARBA" id="ARBA00023015"/>
    </source>
</evidence>
<evidence type="ECO:0000256" key="3">
    <source>
        <dbReference type="ARBA" id="ARBA00022833"/>
    </source>
</evidence>
<sequence>MDKTEDKTEDQTEDKTELMEFPETCLYGIASHLTRSTRDRAPQKLRFPRSLELITRPSYACNISFDDRWEGSEPLDAKMPFINGQKMACGPCIRGHRSTKCTHASERVMVPVRKPGRPLSSARKGARKHVAGPGMVSPVLNGGVALQLGHGHGNVASSTYTITAPLPSPARPLTFSHAHESESEQEAKDFGPLSAMTAAIPSWPTTSMDGAMNGSVKLQLRRREKQGGEGRGESRQWGPTAGRYGSWQNPINPTIWQQLFAQQQSMTLVPPLPGNGGEMAPAPNEGAAGTSHQCSCGPGCKCIGCLAHPYNSETLAYIQNAYENTGANEAATAHPPGSIPQGADMYVNGNGQTDGSVHDGVEVATATATAAPPHRGSIPVSLTTDTKATEPPPPSPPTAHTPSDASGISNEEQLPMTDFLFLDMPFDGTGFPTLGLDGCDGNYAACLCGPGWPRKVKSRKWDKHPPHAATTLPFDARALSRRELSVFEPLLAYYLDLHKGLSIDCLPELELRGRWKRFVGMWNRGELAEGWYDPEMFQRVAHDYRKARGEIEESPANRTTGETMDREKGSQDASSSSSSSSSSSNSSNDDDDGFGPALPPSQQSSLSNRHPSRRGPGIPTLLDLEARAELDAEAAADRAGDLRAARRADRRLQKEALDELVPRAEPGTRERRLEKRRAVNDKMRAFRDKSPGGGEDGVGGGDLLGGEDGVKEYKRALVSAQKRKSEREMRREEMARALAAEHEERVRAYRAREEKTVEMLRELAKQRFG</sequence>
<keyword evidence="4" id="KW-0186">Copper</keyword>
<feature type="region of interest" description="Disordered" evidence="8">
    <location>
        <begin position="114"/>
        <end position="134"/>
    </location>
</feature>
<keyword evidence="11" id="KW-1185">Reference proteome</keyword>
<dbReference type="GO" id="GO:0005634">
    <property type="term" value="C:nucleus"/>
    <property type="evidence" value="ECO:0007669"/>
    <property type="project" value="UniProtKB-SubCell"/>
</dbReference>
<comment type="subcellular location">
    <subcellularLocation>
        <location evidence="1">Nucleus</location>
    </subcellularLocation>
</comment>
<feature type="domain" description="Copper-fist" evidence="9">
    <location>
        <begin position="79"/>
        <end position="119"/>
    </location>
</feature>